<dbReference type="InterPro" id="IPR050067">
    <property type="entry name" value="IPM_dehydratase_rel_enz"/>
</dbReference>
<keyword evidence="5" id="KW-0456">Lyase</keyword>
<dbReference type="GO" id="GO:0046872">
    <property type="term" value="F:metal ion binding"/>
    <property type="evidence" value="ECO:0007669"/>
    <property type="project" value="UniProtKB-KW"/>
</dbReference>
<accession>A0A0K0XC06</accession>
<dbReference type="PANTHER" id="PTHR43822">
    <property type="entry name" value="HOMOACONITASE, MITOCHONDRIAL-RELATED"/>
    <property type="match status" value="1"/>
</dbReference>
<dbReference type="OrthoDB" id="9802769at2"/>
<dbReference type="STRING" id="134601.AFA91_27025"/>
<dbReference type="PRINTS" id="PR00415">
    <property type="entry name" value="ACONITASE"/>
</dbReference>
<keyword evidence="3" id="KW-0408">Iron</keyword>
<dbReference type="InterPro" id="IPR036008">
    <property type="entry name" value="Aconitase_4Fe-4S_dom"/>
</dbReference>
<evidence type="ECO:0000256" key="5">
    <source>
        <dbReference type="ARBA" id="ARBA00023239"/>
    </source>
</evidence>
<evidence type="ECO:0000256" key="2">
    <source>
        <dbReference type="ARBA" id="ARBA00022723"/>
    </source>
</evidence>
<dbReference type="PATRIC" id="fig|134601.6.peg.5584"/>
<dbReference type="KEGG" id="mgo:AFA91_27025"/>
<dbReference type="GO" id="GO:0043436">
    <property type="term" value="P:oxoacid metabolic process"/>
    <property type="evidence" value="ECO:0007669"/>
    <property type="project" value="UniProtKB-ARBA"/>
</dbReference>
<keyword evidence="4" id="KW-0411">Iron-sulfur</keyword>
<dbReference type="GO" id="GO:0008652">
    <property type="term" value="P:amino acid biosynthetic process"/>
    <property type="evidence" value="ECO:0007669"/>
    <property type="project" value="InterPro"/>
</dbReference>
<dbReference type="Pfam" id="PF00330">
    <property type="entry name" value="Aconitase"/>
    <property type="match status" value="1"/>
</dbReference>
<organism evidence="7 8">
    <name type="scientific">Mycolicibacterium goodii</name>
    <name type="common">Mycobacterium goodii</name>
    <dbReference type="NCBI Taxonomy" id="134601"/>
    <lineage>
        <taxon>Bacteria</taxon>
        <taxon>Bacillati</taxon>
        <taxon>Actinomycetota</taxon>
        <taxon>Actinomycetes</taxon>
        <taxon>Mycobacteriales</taxon>
        <taxon>Mycobacteriaceae</taxon>
        <taxon>Mycolicibacterium</taxon>
    </lineage>
</organism>
<proteinExistence type="predicted"/>
<dbReference type="InterPro" id="IPR006251">
    <property type="entry name" value="Homoacnase/IPMdehydase_lsu"/>
</dbReference>
<keyword evidence="1" id="KW-0004">4Fe-4S</keyword>
<reference evidence="7 8" key="1">
    <citation type="submission" date="2015-07" db="EMBL/GenBank/DDBJ databases">
        <title>Complete genome sequence of Mycobacterium goodii X7B, a facultative thermophilic biodesulfurizing bacterium.</title>
        <authorList>
            <person name="Yu B."/>
            <person name="Li F."/>
            <person name="Xu P."/>
        </authorList>
    </citation>
    <scope>NUCLEOTIDE SEQUENCE [LARGE SCALE GENOMIC DNA]</scope>
    <source>
        <strain evidence="7 8">X7B</strain>
    </source>
</reference>
<evidence type="ECO:0000256" key="4">
    <source>
        <dbReference type="ARBA" id="ARBA00023014"/>
    </source>
</evidence>
<evidence type="ECO:0000256" key="3">
    <source>
        <dbReference type="ARBA" id="ARBA00023004"/>
    </source>
</evidence>
<feature type="domain" description="Aconitase/3-isopropylmalate dehydratase large subunit alpha/beta/alpha" evidence="6">
    <location>
        <begin position="77"/>
        <end position="280"/>
    </location>
</feature>
<dbReference type="Proteomes" id="UP000062255">
    <property type="component" value="Chromosome"/>
</dbReference>
<dbReference type="NCBIfam" id="NF001614">
    <property type="entry name" value="PRK00402.1"/>
    <property type="match status" value="1"/>
</dbReference>
<dbReference type="InterPro" id="IPR001030">
    <property type="entry name" value="Acoase/IPM_deHydtase_lsu_aba"/>
</dbReference>
<evidence type="ECO:0000256" key="1">
    <source>
        <dbReference type="ARBA" id="ARBA00022485"/>
    </source>
</evidence>
<dbReference type="InterPro" id="IPR015931">
    <property type="entry name" value="Acnase/IPM_dHydase_lsu_aba_1/3"/>
</dbReference>
<name>A0A0K0XC06_MYCGD</name>
<dbReference type="PANTHER" id="PTHR43822:SF2">
    <property type="entry name" value="HOMOACONITASE, MITOCHONDRIAL"/>
    <property type="match status" value="1"/>
</dbReference>
<evidence type="ECO:0000313" key="8">
    <source>
        <dbReference type="Proteomes" id="UP000062255"/>
    </source>
</evidence>
<dbReference type="SUPFAM" id="SSF53732">
    <property type="entry name" value="Aconitase iron-sulfur domain"/>
    <property type="match status" value="1"/>
</dbReference>
<dbReference type="RefSeq" id="WP_049747398.1">
    <property type="nucleotide sequence ID" value="NZ_CP012150.1"/>
</dbReference>
<dbReference type="NCBIfam" id="TIGR01343">
    <property type="entry name" value="hacA_fam"/>
    <property type="match status" value="1"/>
</dbReference>
<keyword evidence="2" id="KW-0479">Metal-binding</keyword>
<sequence length="413" mass="42979">MGSTIIEQLLGRASDNPAPKTGDTVVVDVDMTVLIDLQFQHDRLHHVRKVNDPNRIAVVMDHAVPAPSIRDAAGGERARDFARSHGVDKFYDIGRHGIVHQVIAEQALAVPGQNLACTDSHTCAAGALNVAARGLGPAEVLQIVCTGKTWHLVPPTIRYDLVGQKPDHINGKDIFLHIAGEYGDATDHAIEYGGPGLASVPMSDRRTIAAQGAEVGADFSVFGADEVCLAALGAKGEEAHPCNGDDDAQYAVRRTVDLSALEPMVSRPGTVINNAVPVTELEEKPIHQAFIGSCANGQLDDLRVAATILDGQKVKSGVRLIVTPASQQVYLDAVAAGYVTSIVAAGGVVTNPTCGACFGYHMGVLGPGEVCVTASTRNFKGRMGSPDAEIYMASPATVATSAIAGCITAAGGA</sequence>
<dbReference type="AlphaFoldDB" id="A0A0K0XC06"/>
<dbReference type="GO" id="GO:0051539">
    <property type="term" value="F:4 iron, 4 sulfur cluster binding"/>
    <property type="evidence" value="ECO:0007669"/>
    <property type="project" value="UniProtKB-KW"/>
</dbReference>
<evidence type="ECO:0000259" key="6">
    <source>
        <dbReference type="Pfam" id="PF00330"/>
    </source>
</evidence>
<gene>
    <name evidence="7" type="ORF">AFA91_27025</name>
</gene>
<dbReference type="GO" id="GO:0016836">
    <property type="term" value="F:hydro-lyase activity"/>
    <property type="evidence" value="ECO:0007669"/>
    <property type="project" value="InterPro"/>
</dbReference>
<evidence type="ECO:0000313" key="7">
    <source>
        <dbReference type="EMBL" id="AKS34939.1"/>
    </source>
</evidence>
<dbReference type="Gene3D" id="3.30.499.10">
    <property type="entry name" value="Aconitase, domain 3"/>
    <property type="match status" value="2"/>
</dbReference>
<protein>
    <submittedName>
        <fullName evidence="7">3-isopropylmalate dehydratase</fullName>
    </submittedName>
</protein>
<dbReference type="EMBL" id="CP012150">
    <property type="protein sequence ID" value="AKS34939.1"/>
    <property type="molecule type" value="Genomic_DNA"/>
</dbReference>